<dbReference type="Proteomes" id="UP000326289">
    <property type="component" value="Unassembled WGS sequence"/>
</dbReference>
<reference evidence="2 3" key="1">
    <citation type="submission" date="2019-04" db="EMBL/GenBank/DDBJ databases">
        <title>Fungal friends and foes A comparative genomics study of 23 Aspergillus species from section Flavi.</title>
        <authorList>
            <consortium name="DOE Joint Genome Institute"/>
            <person name="Kjaerbolling I."/>
            <person name="Vesth T.C."/>
            <person name="Frisvad J.C."/>
            <person name="Nybo J.L."/>
            <person name="Theobald S."/>
            <person name="Kildgaard S."/>
            <person name="Petersen T.I."/>
            <person name="Kuo A."/>
            <person name="Sato A."/>
            <person name="Lyhne E.K."/>
            <person name="Kogle M.E."/>
            <person name="Wiebenga A."/>
            <person name="Kun R.S."/>
            <person name="Lubbers R.J."/>
            <person name="Makela M.R."/>
            <person name="Barry K."/>
            <person name="Chovatia M."/>
            <person name="Clum A."/>
            <person name="Daum C."/>
            <person name="Haridas S."/>
            <person name="He G."/>
            <person name="LaButti K."/>
            <person name="Lipzen A."/>
            <person name="Mondo S."/>
            <person name="Pangilinan J."/>
            <person name="Riley R."/>
            <person name="Salamov A."/>
            <person name="Simmons B.A."/>
            <person name="Magnuson J.K."/>
            <person name="Henrissat B."/>
            <person name="Mortensen U.H."/>
            <person name="Larsen T.O."/>
            <person name="De vries R.P."/>
            <person name="Grigoriev I.V."/>
            <person name="Machida M."/>
            <person name="Baker S.E."/>
            <person name="Andersen M.R."/>
        </authorList>
    </citation>
    <scope>NUCLEOTIDE SEQUENCE [LARGE SCALE GENOMIC DNA]</scope>
    <source>
        <strain evidence="2 3">CBS 117635</strain>
    </source>
</reference>
<sequence length="320" mass="35232">MSSPAEAQCELSPQARAFSSILTGLIGSVITGATHGYFVAFFTGWICLFSPLRLLGVSIWAVSEATHGNRLEGGDDYHDFWVRHPTGGLLGAPSRSDAAEFGAPSTSPATTLRWMGWAYRNVYTPMSQVLWLMGNFQKAPGGLKIVKAFGICVTVLPFTIDTQARFGDELEERFGRWSRQLFSLVSAFSCFFLTMLAILLLLIGTIQVDAGWILVLHYTIFSVVATAISFGVRVPRDHPTGINTFKDITKGIAMGCYIALRSLFQPSLCSCKSRILQDPMSSLILGVNPSRFGESLLQYFRERGLYCIQLGLTVWFVPSL</sequence>
<name>A0A5N6J697_9EURO</name>
<evidence type="ECO:0000256" key="1">
    <source>
        <dbReference type="SAM" id="Phobius"/>
    </source>
</evidence>
<proteinExistence type="predicted"/>
<gene>
    <name evidence="2" type="ORF">BDV30DRAFT_238252</name>
</gene>
<evidence type="ECO:0000313" key="3">
    <source>
        <dbReference type="Proteomes" id="UP000326289"/>
    </source>
</evidence>
<feature type="transmembrane region" description="Helical" evidence="1">
    <location>
        <begin position="210"/>
        <end position="232"/>
    </location>
</feature>
<evidence type="ECO:0000313" key="2">
    <source>
        <dbReference type="EMBL" id="KAB8273727.1"/>
    </source>
</evidence>
<feature type="transmembrane region" description="Helical" evidence="1">
    <location>
        <begin position="181"/>
        <end position="204"/>
    </location>
</feature>
<organism evidence="2 3">
    <name type="scientific">Aspergillus minisclerotigenes</name>
    <dbReference type="NCBI Taxonomy" id="656917"/>
    <lineage>
        <taxon>Eukaryota</taxon>
        <taxon>Fungi</taxon>
        <taxon>Dikarya</taxon>
        <taxon>Ascomycota</taxon>
        <taxon>Pezizomycotina</taxon>
        <taxon>Eurotiomycetes</taxon>
        <taxon>Eurotiomycetidae</taxon>
        <taxon>Eurotiales</taxon>
        <taxon>Aspergillaceae</taxon>
        <taxon>Aspergillus</taxon>
        <taxon>Aspergillus subgen. Circumdati</taxon>
    </lineage>
</organism>
<keyword evidence="1" id="KW-0472">Membrane</keyword>
<keyword evidence="1" id="KW-1133">Transmembrane helix</keyword>
<dbReference type="EMBL" id="ML732793">
    <property type="protein sequence ID" value="KAB8273727.1"/>
    <property type="molecule type" value="Genomic_DNA"/>
</dbReference>
<dbReference type="AlphaFoldDB" id="A0A5N6J697"/>
<keyword evidence="3" id="KW-1185">Reference proteome</keyword>
<keyword evidence="1" id="KW-0812">Transmembrane</keyword>
<feature type="transmembrane region" description="Helical" evidence="1">
    <location>
        <begin position="21"/>
        <end position="48"/>
    </location>
</feature>
<accession>A0A5N6J697</accession>
<protein>
    <submittedName>
        <fullName evidence="2">Uncharacterized protein</fullName>
    </submittedName>
</protein>